<keyword evidence="8" id="KW-0863">Zinc-finger</keyword>
<dbReference type="GO" id="GO:0008270">
    <property type="term" value="F:zinc ion binding"/>
    <property type="evidence" value="ECO:0007669"/>
    <property type="project" value="UniProtKB-KW"/>
</dbReference>
<dbReference type="PANTHER" id="PTHR43152">
    <property type="entry name" value="UVRABC SYSTEM PROTEIN A"/>
    <property type="match status" value="1"/>
</dbReference>
<keyword evidence="6" id="KW-0227">DNA damage</keyword>
<comment type="caution">
    <text evidence="19">The sequence shown here is derived from an EMBL/GenBank/DDBJ whole genome shotgun (WGS) entry which is preliminary data.</text>
</comment>
<dbReference type="Gene3D" id="1.20.1580.10">
    <property type="entry name" value="ABC transporter ATPase like domain"/>
    <property type="match status" value="2"/>
</dbReference>
<evidence type="ECO:0000256" key="4">
    <source>
        <dbReference type="ARBA" id="ARBA00022737"/>
    </source>
</evidence>
<evidence type="ECO:0000259" key="18">
    <source>
        <dbReference type="PROSITE" id="PS50893"/>
    </source>
</evidence>
<keyword evidence="3" id="KW-0479">Metal-binding</keyword>
<evidence type="ECO:0000256" key="16">
    <source>
        <dbReference type="ARBA" id="ARBA00039316"/>
    </source>
</evidence>
<dbReference type="InterPro" id="IPR003593">
    <property type="entry name" value="AAA+_ATPase"/>
</dbReference>
<evidence type="ECO:0000256" key="5">
    <source>
        <dbReference type="ARBA" id="ARBA00022741"/>
    </source>
</evidence>
<keyword evidence="7" id="KW-0228">DNA excision</keyword>
<keyword evidence="12" id="KW-0238">DNA-binding</keyword>
<dbReference type="SUPFAM" id="SSF52540">
    <property type="entry name" value="P-loop containing nucleoside triphosphate hydrolases"/>
    <property type="match status" value="3"/>
</dbReference>
<dbReference type="FunFam" id="1.20.1580.10:FF:000001">
    <property type="entry name" value="UvrABC system protein A"/>
    <property type="match status" value="1"/>
</dbReference>
<keyword evidence="13" id="KW-0234">DNA repair</keyword>
<dbReference type="PANTHER" id="PTHR43152:SF1">
    <property type="entry name" value="UVRA PROTEIN"/>
    <property type="match status" value="1"/>
</dbReference>
<dbReference type="InterPro" id="IPR013815">
    <property type="entry name" value="ATP_grasp_subdomain_1"/>
</dbReference>
<keyword evidence="9" id="KW-0862">Zinc</keyword>
<dbReference type="EMBL" id="VMFD01000030">
    <property type="protein sequence ID" value="TSC65731.1"/>
    <property type="molecule type" value="Genomic_DNA"/>
</dbReference>
<reference evidence="19 20" key="1">
    <citation type="submission" date="2017-08" db="EMBL/GenBank/DDBJ databases">
        <title>Mechanisms for carbon and nitrogen cycling indicate functional differentiation within the Candidate Phyla Radiation.</title>
        <authorList>
            <person name="Danczak R.E."/>
            <person name="Johnston M.D."/>
            <person name="Kenah C."/>
            <person name="Slattery M."/>
            <person name="Wrighton K.C."/>
            <person name="Wilkins M.J."/>
        </authorList>
    </citation>
    <scope>NUCLEOTIDE SEQUENCE [LARGE SCALE GENOMIC DNA]</scope>
    <source>
        <strain evidence="19">Gr01-1014_85</strain>
    </source>
</reference>
<dbReference type="GO" id="GO:0004518">
    <property type="term" value="F:nuclease activity"/>
    <property type="evidence" value="ECO:0007669"/>
    <property type="project" value="UniProtKB-KW"/>
</dbReference>
<organism evidence="19 20">
    <name type="scientific">Candidatus Berkelbacteria bacterium Gr01-1014_85</name>
    <dbReference type="NCBI Taxonomy" id="2017150"/>
    <lineage>
        <taxon>Bacteria</taxon>
        <taxon>Candidatus Berkelbacteria</taxon>
    </lineage>
</organism>
<dbReference type="InterPro" id="IPR027417">
    <property type="entry name" value="P-loop_NTPase"/>
</dbReference>
<dbReference type="InterPro" id="IPR041552">
    <property type="entry name" value="UvrA_DNA-bd"/>
</dbReference>
<comment type="similarity">
    <text evidence="15">Belongs to the ABC transporter superfamily. UvrA family.</text>
</comment>
<evidence type="ECO:0000256" key="13">
    <source>
        <dbReference type="ARBA" id="ARBA00023204"/>
    </source>
</evidence>
<dbReference type="PROSITE" id="PS50893">
    <property type="entry name" value="ABC_TRANSPORTER_2"/>
    <property type="match status" value="2"/>
</dbReference>
<dbReference type="PROSITE" id="PS00211">
    <property type="entry name" value="ABC_TRANSPORTER_1"/>
    <property type="match status" value="2"/>
</dbReference>
<dbReference type="InterPro" id="IPR003439">
    <property type="entry name" value="ABC_transporter-like_ATP-bd"/>
</dbReference>
<dbReference type="GO" id="GO:0003677">
    <property type="term" value="F:DNA binding"/>
    <property type="evidence" value="ECO:0007669"/>
    <property type="project" value="UniProtKB-KW"/>
</dbReference>
<evidence type="ECO:0000256" key="3">
    <source>
        <dbReference type="ARBA" id="ARBA00022723"/>
    </source>
</evidence>
<evidence type="ECO:0000256" key="14">
    <source>
        <dbReference type="ARBA" id="ARBA00023236"/>
    </source>
</evidence>
<evidence type="ECO:0000313" key="19">
    <source>
        <dbReference type="EMBL" id="TSC65731.1"/>
    </source>
</evidence>
<sequence length="831" mass="90906">MKQFITVSGARVHNLKNITLKIPKNQLTVITGLSGSGKSSLAFDTIYAEGQRRYVESLSSYARQFLGVLEKPDVDFIEGLSPAISIDQKSAARSPRSTVGTMSEIYDYLRLLYAKVGTVFCPVCHSEVKRERKPIRHKNKTTGQTKLEYVYQCGQCQHEFPEITMSSFSFNSPSGACPTCHGLGVRLIIDPELVLPNPNLTLDEGAIRPWSRLTSQASWYTKVLNQLSLHHQINLKTPVKELTPEQIKSVLYGVVSNAAESDKANGFEGVIPNLERKYHETDSEYVRTEIGKYMVERTCESCQGQRLRAEVLGITIDGQSIAQVSGLTISEAEAFFAKLTFAEALGPIVEPLLREIKARLGYLMQVGLDYLTLDRNADTLAGGEAQRIRLATQLGSALTGVLYILDEPSIGLHPRDQDKLINTMKMLRDLGNTVIVVEHDATTMLAADYLIDIGPGAGEFGGRVVAAGTPAQVMANSRSLTGRYLAGLIKISTDHPKRQPGSAKIQVQGATEFNLKNVTVDFPLQTFICVSGVSGSGKSTLVADILARALAKKFHHARVEPGKHRGITGLEHINKVIAIDQSPIGRTPRSNPATYTGVFTPIRQLFAETPLALERQYDEGHFSFNVKGGRCEACRGEGAIKIEMHFLPDIYVNCEECGGTRFNQEVLDVLYKGKNIADILNFSVSQARKFFKDQPAIAEKLAVLDEVGLSYMRLGQVATSLSGGEAQRVKLATELSRHDTGRTLYILDEPTSGLHFADIQKLLEVLQALVDKGNTVLVIEHNLDIIRAADWVIDMGPDGGSGGGQVVAVGTPETIANEPQSLTGRYLKPLL</sequence>
<dbReference type="InterPro" id="IPR004602">
    <property type="entry name" value="UvrA"/>
</dbReference>
<evidence type="ECO:0000256" key="1">
    <source>
        <dbReference type="ARBA" id="ARBA00004496"/>
    </source>
</evidence>
<keyword evidence="2" id="KW-0963">Cytoplasm</keyword>
<dbReference type="Gene3D" id="3.40.50.300">
    <property type="entry name" value="P-loop containing nucleotide triphosphate hydrolases"/>
    <property type="match status" value="2"/>
</dbReference>
<name>A0A554JBR3_9BACT</name>
<keyword evidence="11" id="KW-0267">Excision nuclease</keyword>
<evidence type="ECO:0000256" key="7">
    <source>
        <dbReference type="ARBA" id="ARBA00022769"/>
    </source>
</evidence>
<gene>
    <name evidence="19" type="ORF">CEO22_373</name>
</gene>
<keyword evidence="4" id="KW-0677">Repeat</keyword>
<proteinExistence type="inferred from homology"/>
<evidence type="ECO:0000256" key="6">
    <source>
        <dbReference type="ARBA" id="ARBA00022763"/>
    </source>
</evidence>
<dbReference type="AlphaFoldDB" id="A0A554JBR3"/>
<dbReference type="InterPro" id="IPR017871">
    <property type="entry name" value="ABC_transporter-like_CS"/>
</dbReference>
<evidence type="ECO:0000256" key="8">
    <source>
        <dbReference type="ARBA" id="ARBA00022771"/>
    </source>
</evidence>
<evidence type="ECO:0000256" key="15">
    <source>
        <dbReference type="ARBA" id="ARBA00038000"/>
    </source>
</evidence>
<dbReference type="GO" id="GO:0006289">
    <property type="term" value="P:nucleotide-excision repair"/>
    <property type="evidence" value="ECO:0007669"/>
    <property type="project" value="InterPro"/>
</dbReference>
<dbReference type="Proteomes" id="UP000316253">
    <property type="component" value="Unassembled WGS sequence"/>
</dbReference>
<keyword evidence="5" id="KW-0547">Nucleotide-binding</keyword>
<dbReference type="GO" id="GO:0009432">
    <property type="term" value="P:SOS response"/>
    <property type="evidence" value="ECO:0007669"/>
    <property type="project" value="UniProtKB-KW"/>
</dbReference>
<evidence type="ECO:0000256" key="17">
    <source>
        <dbReference type="ARBA" id="ARBA00042156"/>
    </source>
</evidence>
<evidence type="ECO:0000256" key="10">
    <source>
        <dbReference type="ARBA" id="ARBA00022840"/>
    </source>
</evidence>
<keyword evidence="10" id="KW-0067">ATP-binding</keyword>
<keyword evidence="14" id="KW-0742">SOS response</keyword>
<dbReference type="GO" id="GO:0016887">
    <property type="term" value="F:ATP hydrolysis activity"/>
    <property type="evidence" value="ECO:0007669"/>
    <property type="project" value="InterPro"/>
</dbReference>
<dbReference type="GO" id="GO:0009380">
    <property type="term" value="C:excinuclease repair complex"/>
    <property type="evidence" value="ECO:0007669"/>
    <property type="project" value="InterPro"/>
</dbReference>
<dbReference type="CDD" id="cd03271">
    <property type="entry name" value="ABC_UvrA_II"/>
    <property type="match status" value="1"/>
</dbReference>
<dbReference type="Gene3D" id="3.30.1490.20">
    <property type="entry name" value="ATP-grasp fold, A domain"/>
    <property type="match status" value="1"/>
</dbReference>
<evidence type="ECO:0000256" key="9">
    <source>
        <dbReference type="ARBA" id="ARBA00022833"/>
    </source>
</evidence>
<dbReference type="Gene3D" id="1.10.8.280">
    <property type="entry name" value="ABC transporter ATPase domain-like"/>
    <property type="match status" value="1"/>
</dbReference>
<protein>
    <recommendedName>
        <fullName evidence="16">UvrABC system protein A</fullName>
    </recommendedName>
    <alternativeName>
        <fullName evidence="17">Excinuclease ABC subunit A</fullName>
    </alternativeName>
</protein>
<evidence type="ECO:0000256" key="11">
    <source>
        <dbReference type="ARBA" id="ARBA00022881"/>
    </source>
</evidence>
<dbReference type="Pfam" id="PF17755">
    <property type="entry name" value="UvrA_DNA-bind"/>
    <property type="match status" value="1"/>
</dbReference>
<dbReference type="NCBIfam" id="TIGR00630">
    <property type="entry name" value="uvra"/>
    <property type="match status" value="1"/>
</dbReference>
<dbReference type="GO" id="GO:0005524">
    <property type="term" value="F:ATP binding"/>
    <property type="evidence" value="ECO:0007669"/>
    <property type="project" value="UniProtKB-KW"/>
</dbReference>
<dbReference type="GO" id="GO:0005737">
    <property type="term" value="C:cytoplasm"/>
    <property type="evidence" value="ECO:0007669"/>
    <property type="project" value="UniProtKB-SubCell"/>
</dbReference>
<accession>A0A554JBR3</accession>
<evidence type="ECO:0000256" key="2">
    <source>
        <dbReference type="ARBA" id="ARBA00022490"/>
    </source>
</evidence>
<comment type="subcellular location">
    <subcellularLocation>
        <location evidence="1">Cytoplasm</location>
    </subcellularLocation>
</comment>
<dbReference type="SMART" id="SM00382">
    <property type="entry name" value="AAA"/>
    <property type="match status" value="2"/>
</dbReference>
<feature type="domain" description="ABC transporter" evidence="18">
    <location>
        <begin position="497"/>
        <end position="828"/>
    </location>
</feature>
<evidence type="ECO:0000256" key="12">
    <source>
        <dbReference type="ARBA" id="ARBA00023125"/>
    </source>
</evidence>
<feature type="domain" description="ABC transporter" evidence="18">
    <location>
        <begin position="2"/>
        <end position="480"/>
    </location>
</feature>
<evidence type="ECO:0000313" key="20">
    <source>
        <dbReference type="Proteomes" id="UP000316253"/>
    </source>
</evidence>